<organism evidence="2 3">
    <name type="scientific">Streptomyces hyaluromycini</name>
    <dbReference type="NCBI Taxonomy" id="1377993"/>
    <lineage>
        <taxon>Bacteria</taxon>
        <taxon>Bacillati</taxon>
        <taxon>Actinomycetota</taxon>
        <taxon>Actinomycetes</taxon>
        <taxon>Kitasatosporales</taxon>
        <taxon>Streptomycetaceae</taxon>
        <taxon>Streptomyces</taxon>
    </lineage>
</organism>
<dbReference type="Pfam" id="PF03446">
    <property type="entry name" value="NAD_binding_2"/>
    <property type="match status" value="1"/>
</dbReference>
<dbReference type="PROSITE" id="PS00895">
    <property type="entry name" value="3_HYDROXYISOBUT_DH"/>
    <property type="match status" value="1"/>
</dbReference>
<dbReference type="Proteomes" id="UP001474181">
    <property type="component" value="Unassembled WGS sequence"/>
</dbReference>
<dbReference type="Gene3D" id="3.40.50.720">
    <property type="entry name" value="NAD(P)-binding Rossmann-like Domain"/>
    <property type="match status" value="1"/>
</dbReference>
<evidence type="ECO:0000259" key="1">
    <source>
        <dbReference type="Pfam" id="PF03446"/>
    </source>
</evidence>
<dbReference type="InterPro" id="IPR002204">
    <property type="entry name" value="3-OH-isobutyrate_DH-rel_CS"/>
</dbReference>
<evidence type="ECO:0000313" key="3">
    <source>
        <dbReference type="Proteomes" id="UP001474181"/>
    </source>
</evidence>
<feature type="non-terminal residue" evidence="2">
    <location>
        <position position="48"/>
    </location>
</feature>
<accession>A0ABV1XHL2</accession>
<evidence type="ECO:0000313" key="2">
    <source>
        <dbReference type="EMBL" id="MER7188422.1"/>
    </source>
</evidence>
<feature type="domain" description="6-phosphogluconate dehydrogenase NADP-binding" evidence="1">
    <location>
        <begin position="23"/>
        <end position="47"/>
    </location>
</feature>
<name>A0ABV1XHL2_9ACTN</name>
<proteinExistence type="predicted"/>
<sequence>MSSMLDIRLSHRLPAPSVDGMEQIAFLGLGHMGAPMARRLLAAGHPLT</sequence>
<keyword evidence="3" id="KW-1185">Reference proteome</keyword>
<reference evidence="2 3" key="1">
    <citation type="submission" date="2024-06" db="EMBL/GenBank/DDBJ databases">
        <title>The Natural Products Discovery Center: Release of the First 8490 Sequenced Strains for Exploring Actinobacteria Biosynthetic Diversity.</title>
        <authorList>
            <person name="Kalkreuter E."/>
            <person name="Kautsar S.A."/>
            <person name="Yang D."/>
            <person name="Bader C.D."/>
            <person name="Teijaro C.N."/>
            <person name="Fluegel L."/>
            <person name="Davis C.M."/>
            <person name="Simpson J.R."/>
            <person name="Lauterbach L."/>
            <person name="Steele A.D."/>
            <person name="Gui C."/>
            <person name="Meng S."/>
            <person name="Li G."/>
            <person name="Viehrig K."/>
            <person name="Ye F."/>
            <person name="Su P."/>
            <person name="Kiefer A.F."/>
            <person name="Nichols A."/>
            <person name="Cepeda A.J."/>
            <person name="Yan W."/>
            <person name="Fan B."/>
            <person name="Jiang Y."/>
            <person name="Adhikari A."/>
            <person name="Zheng C.-J."/>
            <person name="Schuster L."/>
            <person name="Cowan T.M."/>
            <person name="Smanski M.J."/>
            <person name="Chevrette M.G."/>
            <person name="De Carvalho L.P.S."/>
            <person name="Shen B."/>
        </authorList>
    </citation>
    <scope>NUCLEOTIDE SEQUENCE [LARGE SCALE GENOMIC DNA]</scope>
    <source>
        <strain evidence="2 3">NPDC000234</strain>
    </source>
</reference>
<comment type="caution">
    <text evidence="2">The sequence shown here is derived from an EMBL/GenBank/DDBJ whole genome shotgun (WGS) entry which is preliminary data.</text>
</comment>
<dbReference type="RefSeq" id="WP_350793388.1">
    <property type="nucleotide sequence ID" value="NZ_JBEPEK010001232.1"/>
</dbReference>
<protein>
    <submittedName>
        <fullName evidence="2">NAD(P)-binding domain-containing protein</fullName>
    </submittedName>
</protein>
<dbReference type="EMBL" id="JBEPEK010001232">
    <property type="protein sequence ID" value="MER7188422.1"/>
    <property type="molecule type" value="Genomic_DNA"/>
</dbReference>
<dbReference type="SUPFAM" id="SSF51735">
    <property type="entry name" value="NAD(P)-binding Rossmann-fold domains"/>
    <property type="match status" value="1"/>
</dbReference>
<dbReference type="InterPro" id="IPR036291">
    <property type="entry name" value="NAD(P)-bd_dom_sf"/>
</dbReference>
<gene>
    <name evidence="2" type="ORF">ABT404_54735</name>
</gene>
<dbReference type="InterPro" id="IPR006115">
    <property type="entry name" value="6PGDH_NADP-bd"/>
</dbReference>